<feature type="non-terminal residue" evidence="6">
    <location>
        <position position="92"/>
    </location>
</feature>
<dbReference type="InParanoid" id="F0Y6V1"/>
<keyword evidence="2" id="KW-0238">DNA-binding</keyword>
<dbReference type="InterPro" id="IPR036390">
    <property type="entry name" value="WH_DNA-bd_sf"/>
</dbReference>
<evidence type="ECO:0000313" key="7">
    <source>
        <dbReference type="Proteomes" id="UP000002729"/>
    </source>
</evidence>
<evidence type="ECO:0000256" key="3">
    <source>
        <dbReference type="ARBA" id="ARBA00023242"/>
    </source>
</evidence>
<comment type="subcellular location">
    <subcellularLocation>
        <location evidence="1">Nucleus</location>
    </subcellularLocation>
</comment>
<evidence type="ECO:0000256" key="4">
    <source>
        <dbReference type="RuleBase" id="RU004020"/>
    </source>
</evidence>
<dbReference type="PANTHER" id="PTHR10015:SF427">
    <property type="entry name" value="HEAT SHOCK FACTOR PROTEIN"/>
    <property type="match status" value="1"/>
</dbReference>
<dbReference type="eggNOG" id="KOG0627">
    <property type="taxonomic scope" value="Eukaryota"/>
</dbReference>
<comment type="similarity">
    <text evidence="4">Belongs to the HSF family.</text>
</comment>
<dbReference type="OrthoDB" id="60033at2759"/>
<dbReference type="GeneID" id="20220053"/>
<dbReference type="PRINTS" id="PR00056">
    <property type="entry name" value="HSFDOMAIN"/>
</dbReference>
<dbReference type="Gene3D" id="1.10.10.10">
    <property type="entry name" value="Winged helix-like DNA-binding domain superfamily/Winged helix DNA-binding domain"/>
    <property type="match status" value="1"/>
</dbReference>
<dbReference type="SMART" id="SM00415">
    <property type="entry name" value="HSF"/>
    <property type="match status" value="1"/>
</dbReference>
<name>F0Y6V1_AURAN</name>
<keyword evidence="3" id="KW-0539">Nucleus</keyword>
<gene>
    <name evidence="6" type="ORF">AURANDRAFT_25453</name>
</gene>
<dbReference type="RefSeq" id="XP_009036401.1">
    <property type="nucleotide sequence ID" value="XM_009038153.1"/>
</dbReference>
<reference evidence="6 7" key="1">
    <citation type="journal article" date="2011" name="Proc. Natl. Acad. Sci. U.S.A.">
        <title>Niche of harmful alga Aureococcus anophagefferens revealed through ecogenomics.</title>
        <authorList>
            <person name="Gobler C.J."/>
            <person name="Berry D.L."/>
            <person name="Dyhrman S.T."/>
            <person name="Wilhelm S.W."/>
            <person name="Salamov A."/>
            <person name="Lobanov A.V."/>
            <person name="Zhang Y."/>
            <person name="Collier J.L."/>
            <person name="Wurch L.L."/>
            <person name="Kustka A.B."/>
            <person name="Dill B.D."/>
            <person name="Shah M."/>
            <person name="VerBerkmoes N.C."/>
            <person name="Kuo A."/>
            <person name="Terry A."/>
            <person name="Pangilinan J."/>
            <person name="Lindquist E.A."/>
            <person name="Lucas S."/>
            <person name="Paulsen I.T."/>
            <person name="Hattenrath-Lehmann T.K."/>
            <person name="Talmage S.C."/>
            <person name="Walker E.A."/>
            <person name="Koch F."/>
            <person name="Burson A.M."/>
            <person name="Marcoval M.A."/>
            <person name="Tang Y.Z."/>
            <person name="Lecleir G.R."/>
            <person name="Coyne K.J."/>
            <person name="Berg G.M."/>
            <person name="Bertrand E.M."/>
            <person name="Saito M.A."/>
            <person name="Gladyshev V.N."/>
            <person name="Grigoriev I.V."/>
        </authorList>
    </citation>
    <scope>NUCLEOTIDE SEQUENCE [LARGE SCALE GENOMIC DNA]</scope>
    <source>
        <strain evidence="7">CCMP 1984</strain>
    </source>
</reference>
<dbReference type="AlphaFoldDB" id="F0Y6V1"/>
<accession>F0Y6V1</accession>
<evidence type="ECO:0000313" key="6">
    <source>
        <dbReference type="EMBL" id="EGB09304.1"/>
    </source>
</evidence>
<evidence type="ECO:0000259" key="5">
    <source>
        <dbReference type="SMART" id="SM00415"/>
    </source>
</evidence>
<evidence type="ECO:0000256" key="2">
    <source>
        <dbReference type="ARBA" id="ARBA00023125"/>
    </source>
</evidence>
<dbReference type="Pfam" id="PF00447">
    <property type="entry name" value="HSF_DNA-bind"/>
    <property type="match status" value="1"/>
</dbReference>
<organism evidence="7">
    <name type="scientific">Aureococcus anophagefferens</name>
    <name type="common">Harmful bloom alga</name>
    <dbReference type="NCBI Taxonomy" id="44056"/>
    <lineage>
        <taxon>Eukaryota</taxon>
        <taxon>Sar</taxon>
        <taxon>Stramenopiles</taxon>
        <taxon>Ochrophyta</taxon>
        <taxon>Pelagophyceae</taxon>
        <taxon>Pelagomonadales</taxon>
        <taxon>Pelagomonadaceae</taxon>
        <taxon>Aureococcus</taxon>
    </lineage>
</organism>
<protein>
    <recommendedName>
        <fullName evidence="5">HSF-type DNA-binding domain-containing protein</fullName>
    </recommendedName>
</protein>
<evidence type="ECO:0000256" key="1">
    <source>
        <dbReference type="ARBA" id="ARBA00004123"/>
    </source>
</evidence>
<dbReference type="EMBL" id="GL833126">
    <property type="protein sequence ID" value="EGB09304.1"/>
    <property type="molecule type" value="Genomic_DNA"/>
</dbReference>
<dbReference type="InterPro" id="IPR036388">
    <property type="entry name" value="WH-like_DNA-bd_sf"/>
</dbReference>
<dbReference type="InterPro" id="IPR000232">
    <property type="entry name" value="HSF_DNA-bd"/>
</dbReference>
<keyword evidence="7" id="KW-1185">Reference proteome</keyword>
<dbReference type="PANTHER" id="PTHR10015">
    <property type="entry name" value="HEAT SHOCK TRANSCRIPTION FACTOR"/>
    <property type="match status" value="1"/>
</dbReference>
<dbReference type="Proteomes" id="UP000002729">
    <property type="component" value="Unassembled WGS sequence"/>
</dbReference>
<proteinExistence type="inferred from homology"/>
<sequence length="92" mass="10372">METASSSAACSLSDLGKRKRCDRGDEAPVFVQTLFALMSDADKSIVRWSEDGSKMVIADPARFAAEVCPAYFRHRNFSSFTRLLNMYQFHKV</sequence>
<dbReference type="GO" id="GO:0043565">
    <property type="term" value="F:sequence-specific DNA binding"/>
    <property type="evidence" value="ECO:0007669"/>
    <property type="project" value="InterPro"/>
</dbReference>
<feature type="domain" description="HSF-type DNA-binding" evidence="5">
    <location>
        <begin position="26"/>
        <end position="92"/>
    </location>
</feature>
<dbReference type="SUPFAM" id="SSF46785">
    <property type="entry name" value="Winged helix' DNA-binding domain"/>
    <property type="match status" value="1"/>
</dbReference>
<dbReference type="KEGG" id="aaf:AURANDRAFT_25453"/>
<dbReference type="GO" id="GO:0005634">
    <property type="term" value="C:nucleus"/>
    <property type="evidence" value="ECO:0007669"/>
    <property type="project" value="UniProtKB-SubCell"/>
</dbReference>
<dbReference type="GO" id="GO:0003700">
    <property type="term" value="F:DNA-binding transcription factor activity"/>
    <property type="evidence" value="ECO:0007669"/>
    <property type="project" value="InterPro"/>
</dbReference>